<evidence type="ECO:0000256" key="8">
    <source>
        <dbReference type="ARBA" id="ARBA00023136"/>
    </source>
</evidence>
<comment type="catalytic activity">
    <reaction evidence="1">
        <text>ATP + protein L-histidine = ADP + protein N-phospho-L-histidine.</text>
        <dbReference type="EC" id="2.7.13.3"/>
    </reaction>
</comment>
<comment type="caution">
    <text evidence="12">The sequence shown here is derived from an EMBL/GenBank/DDBJ whole genome shotgun (WGS) entry which is preliminary data.</text>
</comment>
<dbReference type="FunFam" id="1.10.287.130:FF:000001">
    <property type="entry name" value="Two-component sensor histidine kinase"/>
    <property type="match status" value="1"/>
</dbReference>
<dbReference type="AlphaFoldDB" id="A0A0E2BGH7"/>
<dbReference type="GO" id="GO:0016036">
    <property type="term" value="P:cellular response to phosphate starvation"/>
    <property type="evidence" value="ECO:0007669"/>
    <property type="project" value="TreeGrafter"/>
</dbReference>
<keyword evidence="7" id="KW-0902">Two-component regulatory system</keyword>
<evidence type="ECO:0000256" key="6">
    <source>
        <dbReference type="ARBA" id="ARBA00022777"/>
    </source>
</evidence>
<evidence type="ECO:0000256" key="7">
    <source>
        <dbReference type="ARBA" id="ARBA00023012"/>
    </source>
</evidence>
<dbReference type="SMART" id="SM00304">
    <property type="entry name" value="HAMP"/>
    <property type="match status" value="1"/>
</dbReference>
<evidence type="ECO:0000256" key="5">
    <source>
        <dbReference type="ARBA" id="ARBA00022679"/>
    </source>
</evidence>
<feature type="transmembrane region" description="Helical" evidence="9">
    <location>
        <begin position="40"/>
        <end position="62"/>
    </location>
</feature>
<dbReference type="CDD" id="cd00082">
    <property type="entry name" value="HisKA"/>
    <property type="match status" value="1"/>
</dbReference>
<gene>
    <name evidence="12" type="ORF">LEP1GSC179_3320</name>
</gene>
<evidence type="ECO:0000313" key="13">
    <source>
        <dbReference type="Proteomes" id="UP000006329"/>
    </source>
</evidence>
<sequence length="463" mass="52423">MRRSLFSKLLLSNWLLLLVLLVVAGAVLFAEKFVHSDFKILLFSFYVLFAMFGTFYMSYSIAKSVAEPLDRIEKKTGEINAGDFGSELTLSDIRELADLASSINLMSTRLKSQFVDLTIEKEKFDSVLQNLKEGVFAIDPESTSILFQNKSIPGSLIEPNSRSRKVTDAIRDPRLLEFVSNHLKGSGDSKMELDLGQNFYTIKMYPLKTNGRTLMYIGVIRNITEEKQSHIIREQFVQNASHELKTPITSIKGYTETLFDRLRLSPESHEKRFLDAISRNTDRMVRIVEDMLTITRIENQTNIAGEEEFSLKSLVENLSYTIEGVVSSKGQKFLVEMPEPLMIAADWVLLEHMLLNLISNASAYSPEGKTITLKILPFKSDQVQFQVVDQGIGIQDEDKSRIFERFFRVDKNRSRKEGGTGLGLSIVKHIVRLHNGSVKVLDNPEGGTIFAVTIPIRYQAETS</sequence>
<comment type="subcellular location">
    <subcellularLocation>
        <location evidence="2">Membrane</location>
    </subcellularLocation>
</comment>
<dbReference type="Gene3D" id="6.10.340.10">
    <property type="match status" value="1"/>
</dbReference>
<dbReference type="GO" id="GO:0000155">
    <property type="term" value="F:phosphorelay sensor kinase activity"/>
    <property type="evidence" value="ECO:0007669"/>
    <property type="project" value="InterPro"/>
</dbReference>
<feature type="domain" description="HAMP" evidence="11">
    <location>
        <begin position="63"/>
        <end position="115"/>
    </location>
</feature>
<dbReference type="CDD" id="cd06225">
    <property type="entry name" value="HAMP"/>
    <property type="match status" value="1"/>
</dbReference>
<keyword evidence="4" id="KW-0597">Phosphoprotein</keyword>
<dbReference type="PROSITE" id="PS50109">
    <property type="entry name" value="HIS_KIN"/>
    <property type="match status" value="1"/>
</dbReference>
<accession>A0A0E2BGH7</accession>
<evidence type="ECO:0000256" key="1">
    <source>
        <dbReference type="ARBA" id="ARBA00000085"/>
    </source>
</evidence>
<dbReference type="Proteomes" id="UP000006329">
    <property type="component" value="Unassembled WGS sequence"/>
</dbReference>
<dbReference type="InterPro" id="IPR003660">
    <property type="entry name" value="HAMP_dom"/>
</dbReference>
<evidence type="ECO:0000313" key="12">
    <source>
        <dbReference type="EMBL" id="EKO34448.1"/>
    </source>
</evidence>
<dbReference type="InterPro" id="IPR003594">
    <property type="entry name" value="HATPase_dom"/>
</dbReference>
<reference evidence="12" key="1">
    <citation type="submission" date="2012-10" db="EMBL/GenBank/DDBJ databases">
        <authorList>
            <person name="Harkins D.M."/>
            <person name="Durkin A.S."/>
            <person name="Brinkac L.M."/>
            <person name="Haft D.H."/>
            <person name="Selengut J.D."/>
            <person name="Sanka R."/>
            <person name="DePew J."/>
            <person name="Purushe J."/>
            <person name="Matthias M.A."/>
            <person name="Vinetz J.M."/>
            <person name="Sutton G.G."/>
            <person name="Nierman W.C."/>
            <person name="Fouts D.E."/>
        </authorList>
    </citation>
    <scope>NUCLEOTIDE SEQUENCE [LARGE SCALE GENOMIC DNA]</scope>
    <source>
        <strain evidence="12">MOR084</strain>
    </source>
</reference>
<dbReference type="InterPro" id="IPR036097">
    <property type="entry name" value="HisK_dim/P_sf"/>
</dbReference>
<dbReference type="InterPro" id="IPR004358">
    <property type="entry name" value="Sig_transdc_His_kin-like_C"/>
</dbReference>
<dbReference type="SMART" id="SM00388">
    <property type="entry name" value="HisKA"/>
    <property type="match status" value="1"/>
</dbReference>
<dbReference type="Pfam" id="PF00512">
    <property type="entry name" value="HisKA"/>
    <property type="match status" value="1"/>
</dbReference>
<dbReference type="SUPFAM" id="SSF158472">
    <property type="entry name" value="HAMP domain-like"/>
    <property type="match status" value="1"/>
</dbReference>
<organism evidence="12 13">
    <name type="scientific">Leptospira santarosai str. MOR084</name>
    <dbReference type="NCBI Taxonomy" id="1049984"/>
    <lineage>
        <taxon>Bacteria</taxon>
        <taxon>Pseudomonadati</taxon>
        <taxon>Spirochaetota</taxon>
        <taxon>Spirochaetia</taxon>
        <taxon>Leptospirales</taxon>
        <taxon>Leptospiraceae</taxon>
        <taxon>Leptospira</taxon>
    </lineage>
</organism>
<evidence type="ECO:0000259" key="10">
    <source>
        <dbReference type="PROSITE" id="PS50109"/>
    </source>
</evidence>
<keyword evidence="6" id="KW-0418">Kinase</keyword>
<dbReference type="InterPro" id="IPR036890">
    <property type="entry name" value="HATPase_C_sf"/>
</dbReference>
<evidence type="ECO:0000256" key="9">
    <source>
        <dbReference type="SAM" id="Phobius"/>
    </source>
</evidence>
<dbReference type="PROSITE" id="PS50885">
    <property type="entry name" value="HAMP"/>
    <property type="match status" value="1"/>
</dbReference>
<keyword evidence="13" id="KW-1185">Reference proteome</keyword>
<evidence type="ECO:0000256" key="2">
    <source>
        <dbReference type="ARBA" id="ARBA00004370"/>
    </source>
</evidence>
<keyword evidence="8 9" id="KW-0472">Membrane</keyword>
<dbReference type="PANTHER" id="PTHR45453">
    <property type="entry name" value="PHOSPHATE REGULON SENSOR PROTEIN PHOR"/>
    <property type="match status" value="1"/>
</dbReference>
<evidence type="ECO:0000256" key="4">
    <source>
        <dbReference type="ARBA" id="ARBA00022553"/>
    </source>
</evidence>
<evidence type="ECO:0000256" key="3">
    <source>
        <dbReference type="ARBA" id="ARBA00012438"/>
    </source>
</evidence>
<protein>
    <recommendedName>
        <fullName evidence="3">histidine kinase</fullName>
        <ecNumber evidence="3">2.7.13.3</ecNumber>
    </recommendedName>
</protein>
<dbReference type="PANTHER" id="PTHR45453:SF1">
    <property type="entry name" value="PHOSPHATE REGULON SENSOR PROTEIN PHOR"/>
    <property type="match status" value="1"/>
</dbReference>
<feature type="domain" description="Histidine kinase" evidence="10">
    <location>
        <begin position="239"/>
        <end position="458"/>
    </location>
</feature>
<dbReference type="SUPFAM" id="SSF55874">
    <property type="entry name" value="ATPase domain of HSP90 chaperone/DNA topoisomerase II/histidine kinase"/>
    <property type="match status" value="1"/>
</dbReference>
<dbReference type="SMART" id="SM00387">
    <property type="entry name" value="HATPase_c"/>
    <property type="match status" value="1"/>
</dbReference>
<dbReference type="EMBL" id="AHON02000029">
    <property type="protein sequence ID" value="EKO34448.1"/>
    <property type="molecule type" value="Genomic_DNA"/>
</dbReference>
<dbReference type="GeneID" id="29740952"/>
<dbReference type="InterPro" id="IPR005467">
    <property type="entry name" value="His_kinase_dom"/>
</dbReference>
<evidence type="ECO:0000259" key="11">
    <source>
        <dbReference type="PROSITE" id="PS50885"/>
    </source>
</evidence>
<dbReference type="SUPFAM" id="SSF47384">
    <property type="entry name" value="Homodimeric domain of signal transducing histidine kinase"/>
    <property type="match status" value="1"/>
</dbReference>
<dbReference type="InterPro" id="IPR003661">
    <property type="entry name" value="HisK_dim/P_dom"/>
</dbReference>
<name>A0A0E2BGH7_9LEPT</name>
<dbReference type="Pfam" id="PF02518">
    <property type="entry name" value="HATPase_c"/>
    <property type="match status" value="1"/>
</dbReference>
<keyword evidence="5" id="KW-0808">Transferase</keyword>
<dbReference type="RefSeq" id="WP_004458819.1">
    <property type="nucleotide sequence ID" value="NZ_AHON02000029.1"/>
</dbReference>
<dbReference type="InterPro" id="IPR050351">
    <property type="entry name" value="BphY/WalK/GraS-like"/>
</dbReference>
<dbReference type="GO" id="GO:0005886">
    <property type="term" value="C:plasma membrane"/>
    <property type="evidence" value="ECO:0007669"/>
    <property type="project" value="TreeGrafter"/>
</dbReference>
<keyword evidence="9" id="KW-1133">Transmembrane helix</keyword>
<dbReference type="Pfam" id="PF00672">
    <property type="entry name" value="HAMP"/>
    <property type="match status" value="1"/>
</dbReference>
<dbReference type="GO" id="GO:0004721">
    <property type="term" value="F:phosphoprotein phosphatase activity"/>
    <property type="evidence" value="ECO:0007669"/>
    <property type="project" value="TreeGrafter"/>
</dbReference>
<proteinExistence type="predicted"/>
<keyword evidence="9" id="KW-0812">Transmembrane</keyword>
<dbReference type="FunFam" id="3.30.565.10:FF:000006">
    <property type="entry name" value="Sensor histidine kinase WalK"/>
    <property type="match status" value="1"/>
</dbReference>
<dbReference type="Gene3D" id="1.10.287.130">
    <property type="match status" value="1"/>
</dbReference>
<dbReference type="PRINTS" id="PR00344">
    <property type="entry name" value="BCTRLSENSOR"/>
</dbReference>
<dbReference type="Gene3D" id="3.30.565.10">
    <property type="entry name" value="Histidine kinase-like ATPase, C-terminal domain"/>
    <property type="match status" value="1"/>
</dbReference>
<dbReference type="EC" id="2.7.13.3" evidence="3"/>